<gene>
    <name evidence="2" type="ORF">CALMAC_LOCUS2124</name>
</gene>
<keyword evidence="3" id="KW-1185">Reference proteome</keyword>
<evidence type="ECO:0000313" key="2">
    <source>
        <dbReference type="EMBL" id="VEN36539.1"/>
    </source>
</evidence>
<sequence>MFKCTAILLLASAALSAAVPIGTYGGIYGVDRYPLYGKTYIGDYTRNILGGYPYYTRSGLGYGWGYDNIYNTIGDVYPAAISDRVVPEVIRKYANGGNIYDVVKKNQLGDLLELNDKHTLEQMYLMAGQNIVRDVLNEQQEKALENKEVLDRLEQVEQIDMQKQKEKLEMMQWMQKLQLDKVHGIEDVKITGHGYPGAIYGRSMRGYSTVYPYTGVVGGIY</sequence>
<dbReference type="AlphaFoldDB" id="A0A653BLW6"/>
<dbReference type="Proteomes" id="UP000410492">
    <property type="component" value="Unassembled WGS sequence"/>
</dbReference>
<name>A0A653BLW6_CALMS</name>
<protein>
    <recommendedName>
        <fullName evidence="4">SXP/RAL-2 family protein Ani s 5-like cation-binding domain-containing protein</fullName>
    </recommendedName>
</protein>
<dbReference type="OrthoDB" id="6735689at2759"/>
<dbReference type="EMBL" id="CAACVG010002512">
    <property type="protein sequence ID" value="VEN36539.1"/>
    <property type="molecule type" value="Genomic_DNA"/>
</dbReference>
<evidence type="ECO:0000313" key="3">
    <source>
        <dbReference type="Proteomes" id="UP000410492"/>
    </source>
</evidence>
<feature type="signal peptide" evidence="1">
    <location>
        <begin position="1"/>
        <end position="18"/>
    </location>
</feature>
<reference evidence="2 3" key="1">
    <citation type="submission" date="2019-01" db="EMBL/GenBank/DDBJ databases">
        <authorList>
            <person name="Sayadi A."/>
        </authorList>
    </citation>
    <scope>NUCLEOTIDE SEQUENCE [LARGE SCALE GENOMIC DNA]</scope>
</reference>
<evidence type="ECO:0008006" key="4">
    <source>
        <dbReference type="Google" id="ProtNLM"/>
    </source>
</evidence>
<accession>A0A653BLW6</accession>
<keyword evidence="1" id="KW-0732">Signal</keyword>
<organism evidence="2 3">
    <name type="scientific">Callosobruchus maculatus</name>
    <name type="common">Southern cowpea weevil</name>
    <name type="synonym">Pulse bruchid</name>
    <dbReference type="NCBI Taxonomy" id="64391"/>
    <lineage>
        <taxon>Eukaryota</taxon>
        <taxon>Metazoa</taxon>
        <taxon>Ecdysozoa</taxon>
        <taxon>Arthropoda</taxon>
        <taxon>Hexapoda</taxon>
        <taxon>Insecta</taxon>
        <taxon>Pterygota</taxon>
        <taxon>Neoptera</taxon>
        <taxon>Endopterygota</taxon>
        <taxon>Coleoptera</taxon>
        <taxon>Polyphaga</taxon>
        <taxon>Cucujiformia</taxon>
        <taxon>Chrysomeloidea</taxon>
        <taxon>Chrysomelidae</taxon>
        <taxon>Bruchinae</taxon>
        <taxon>Bruchini</taxon>
        <taxon>Callosobruchus</taxon>
    </lineage>
</organism>
<evidence type="ECO:0000256" key="1">
    <source>
        <dbReference type="SAM" id="SignalP"/>
    </source>
</evidence>
<proteinExistence type="predicted"/>
<feature type="chain" id="PRO_5024942421" description="SXP/RAL-2 family protein Ani s 5-like cation-binding domain-containing protein" evidence="1">
    <location>
        <begin position="19"/>
        <end position="221"/>
    </location>
</feature>